<dbReference type="InterPro" id="IPR020904">
    <property type="entry name" value="Sc_DH/Rdtase_CS"/>
</dbReference>
<dbReference type="Pfam" id="PF13561">
    <property type="entry name" value="adh_short_C2"/>
    <property type="match status" value="1"/>
</dbReference>
<proteinExistence type="inferred from homology"/>
<dbReference type="GO" id="GO:0016616">
    <property type="term" value="F:oxidoreductase activity, acting on the CH-OH group of donors, NAD or NADP as acceptor"/>
    <property type="evidence" value="ECO:0007669"/>
    <property type="project" value="TreeGrafter"/>
</dbReference>
<dbReference type="Gene3D" id="3.40.50.720">
    <property type="entry name" value="NAD(P)-binding Rossmann-like Domain"/>
    <property type="match status" value="1"/>
</dbReference>
<organism evidence="2 3">
    <name type="scientific">Geomonas terrae</name>
    <dbReference type="NCBI Taxonomy" id="2562681"/>
    <lineage>
        <taxon>Bacteria</taxon>
        <taxon>Pseudomonadati</taxon>
        <taxon>Thermodesulfobacteriota</taxon>
        <taxon>Desulfuromonadia</taxon>
        <taxon>Geobacterales</taxon>
        <taxon>Geobacteraceae</taxon>
        <taxon>Geomonas</taxon>
    </lineage>
</organism>
<dbReference type="GO" id="GO:0030497">
    <property type="term" value="P:fatty acid elongation"/>
    <property type="evidence" value="ECO:0007669"/>
    <property type="project" value="TreeGrafter"/>
</dbReference>
<dbReference type="RefSeq" id="WP_135869360.1">
    <property type="nucleotide sequence ID" value="NZ_SRSC01000001.1"/>
</dbReference>
<accession>A0A4S1CMN4</accession>
<dbReference type="PROSITE" id="PS00061">
    <property type="entry name" value="ADH_SHORT"/>
    <property type="match status" value="1"/>
</dbReference>
<dbReference type="PRINTS" id="PR00081">
    <property type="entry name" value="GDHRDH"/>
</dbReference>
<gene>
    <name evidence="2" type="ORF">E4633_06225</name>
</gene>
<dbReference type="PRINTS" id="PR00080">
    <property type="entry name" value="SDRFAMILY"/>
</dbReference>
<dbReference type="InterPro" id="IPR036291">
    <property type="entry name" value="NAD(P)-bd_dom_sf"/>
</dbReference>
<name>A0A4S1CMN4_9BACT</name>
<comment type="similarity">
    <text evidence="1">Belongs to the short-chain dehydrogenases/reductases (SDR) family.</text>
</comment>
<dbReference type="NCBIfam" id="NF005559">
    <property type="entry name" value="PRK07231.1"/>
    <property type="match status" value="1"/>
</dbReference>
<keyword evidence="3" id="KW-1185">Reference proteome</keyword>
<dbReference type="InterPro" id="IPR002347">
    <property type="entry name" value="SDR_fam"/>
</dbReference>
<evidence type="ECO:0000256" key="1">
    <source>
        <dbReference type="ARBA" id="ARBA00006484"/>
    </source>
</evidence>
<evidence type="ECO:0000313" key="2">
    <source>
        <dbReference type="EMBL" id="TGU75049.1"/>
    </source>
</evidence>
<dbReference type="PANTHER" id="PTHR42760:SF40">
    <property type="entry name" value="3-OXOACYL-[ACYL-CARRIER-PROTEIN] REDUCTASE, CHLOROPLASTIC"/>
    <property type="match status" value="1"/>
</dbReference>
<dbReference type="EMBL" id="SRSC01000001">
    <property type="protein sequence ID" value="TGU75049.1"/>
    <property type="molecule type" value="Genomic_DNA"/>
</dbReference>
<dbReference type="AlphaFoldDB" id="A0A4S1CMN4"/>
<dbReference type="SUPFAM" id="SSF51735">
    <property type="entry name" value="NAD(P)-binding Rossmann-fold domains"/>
    <property type="match status" value="1"/>
</dbReference>
<comment type="caution">
    <text evidence="2">The sequence shown here is derived from an EMBL/GenBank/DDBJ whole genome shotgun (WGS) entry which is preliminary data.</text>
</comment>
<protein>
    <submittedName>
        <fullName evidence="2">SDR family oxidoreductase</fullName>
    </submittedName>
</protein>
<reference evidence="2 3" key="1">
    <citation type="submission" date="2019-04" db="EMBL/GenBank/DDBJ databases">
        <title>Geobacter oryzae sp. nov., ferric-reducing bacteria isolated from paddy soil.</title>
        <authorList>
            <person name="Xu Z."/>
            <person name="Masuda Y."/>
            <person name="Itoh H."/>
            <person name="Senoo K."/>
        </authorList>
    </citation>
    <scope>NUCLEOTIDE SEQUENCE [LARGE SCALE GENOMIC DNA]</scope>
    <source>
        <strain evidence="2 3">Red111</strain>
    </source>
</reference>
<dbReference type="Proteomes" id="UP000306416">
    <property type="component" value="Unassembled WGS sequence"/>
</dbReference>
<evidence type="ECO:0000313" key="3">
    <source>
        <dbReference type="Proteomes" id="UP000306416"/>
    </source>
</evidence>
<dbReference type="FunFam" id="3.40.50.720:FF:000084">
    <property type="entry name" value="Short-chain dehydrogenase reductase"/>
    <property type="match status" value="1"/>
</dbReference>
<sequence length="250" mass="26003">MGDKENGMKVALVTGAGRGIGYGIAKKLLSEGYAVVLADIDGASADTAAAGLGAPERLLSLQADVSDEQSVLSMVERSVARFGRLDLLVNNAALAGAHAAPVHELPLEQWSRVIATNLTGVFLCAKHAVPHLKKSRGSIVNISSTHALQSEADTEAYSASKGGVVALTHALAMSLGPEVRVNCVSPGWIYNGAESELSQADHAQHPVGRVGRADDIAELVAYLASSRAGFITGQNFVVDGGMTRKMIYAD</sequence>
<dbReference type="PANTHER" id="PTHR42760">
    <property type="entry name" value="SHORT-CHAIN DEHYDROGENASES/REDUCTASES FAMILY MEMBER"/>
    <property type="match status" value="1"/>
</dbReference>